<dbReference type="GO" id="GO:0034220">
    <property type="term" value="P:monoatomic ion transmembrane transport"/>
    <property type="evidence" value="ECO:0007669"/>
    <property type="project" value="UniProtKB-KW"/>
</dbReference>
<evidence type="ECO:0000256" key="2">
    <source>
        <dbReference type="SAM" id="Phobius"/>
    </source>
</evidence>
<feature type="transmembrane region" description="Helical" evidence="2">
    <location>
        <begin position="117"/>
        <end position="136"/>
    </location>
</feature>
<feature type="transmembrane region" description="Helical" evidence="2">
    <location>
        <begin position="148"/>
        <end position="170"/>
    </location>
</feature>
<dbReference type="InterPro" id="IPR013099">
    <property type="entry name" value="K_chnl_dom"/>
</dbReference>
<gene>
    <name evidence="4" type="ORF">FE374_09115</name>
</gene>
<keyword evidence="4" id="KW-0407">Ion channel</keyword>
<feature type="region of interest" description="Disordered" evidence="1">
    <location>
        <begin position="179"/>
        <end position="203"/>
    </location>
</feature>
<feature type="transmembrane region" description="Helical" evidence="2">
    <location>
        <begin position="78"/>
        <end position="97"/>
    </location>
</feature>
<proteinExistence type="predicted"/>
<sequence length="203" mass="21034">MSTVDDIPAGRSRRLRGWALVRPALTAVALVVVYYALPLDDTHGGTLPGLVAALAGLAVLLAWQVRAVQTAPSPRLRAVESLATSIPLFVVLFAAFYTTMSGQDESAFTEPLNRTDALYFTVTTLATVGYGDIAAVSQPARIGATVQIVAGLLILGAVVKVFGGAVRIGLRHAGLEEVDEPRVGPAAGGGDHDTHGTPPDRAG</sequence>
<keyword evidence="2" id="KW-0472">Membrane</keyword>
<dbReference type="EMBL" id="CP040915">
    <property type="protein sequence ID" value="QDC24751.1"/>
    <property type="molecule type" value="Genomic_DNA"/>
</dbReference>
<evidence type="ECO:0000259" key="3">
    <source>
        <dbReference type="Pfam" id="PF07885"/>
    </source>
</evidence>
<dbReference type="OrthoDB" id="9799090at2"/>
<keyword evidence="2" id="KW-0812">Transmembrane</keyword>
<keyword evidence="4" id="KW-0406">Ion transport</keyword>
<organism evidence="4 5">
    <name type="scientific">Georgenia yuyongxinii</name>
    <dbReference type="NCBI Taxonomy" id="2589797"/>
    <lineage>
        <taxon>Bacteria</taxon>
        <taxon>Bacillati</taxon>
        <taxon>Actinomycetota</taxon>
        <taxon>Actinomycetes</taxon>
        <taxon>Micrococcales</taxon>
        <taxon>Bogoriellaceae</taxon>
        <taxon>Georgenia</taxon>
    </lineage>
</organism>
<evidence type="ECO:0000313" key="5">
    <source>
        <dbReference type="Proteomes" id="UP000314616"/>
    </source>
</evidence>
<feature type="domain" description="Potassium channel" evidence="3">
    <location>
        <begin position="88"/>
        <end position="165"/>
    </location>
</feature>
<feature type="transmembrane region" description="Helical" evidence="2">
    <location>
        <begin position="49"/>
        <end position="66"/>
    </location>
</feature>
<dbReference type="Proteomes" id="UP000314616">
    <property type="component" value="Chromosome"/>
</dbReference>
<protein>
    <submittedName>
        <fullName evidence="4">Two pore domain potassium channel family protein</fullName>
    </submittedName>
</protein>
<dbReference type="Gene3D" id="1.10.287.70">
    <property type="match status" value="1"/>
</dbReference>
<dbReference type="RefSeq" id="WP_139928408.1">
    <property type="nucleotide sequence ID" value="NZ_CP040915.1"/>
</dbReference>
<feature type="transmembrane region" description="Helical" evidence="2">
    <location>
        <begin position="20"/>
        <end position="37"/>
    </location>
</feature>
<evidence type="ECO:0000313" key="4">
    <source>
        <dbReference type="EMBL" id="QDC24751.1"/>
    </source>
</evidence>
<reference evidence="4 5" key="1">
    <citation type="submission" date="2019-05" db="EMBL/GenBank/DDBJ databases">
        <title>Georgenia *** sp. nov., and Georgenia *** sp. nov., isolated from the intestinal contents of plateau pika (Ochotona curzoniae) in the Qinghai-Tibet plateau of China.</title>
        <authorList>
            <person name="Tian Z."/>
        </authorList>
    </citation>
    <scope>NUCLEOTIDE SEQUENCE [LARGE SCALE GENOMIC DNA]</scope>
    <source>
        <strain evidence="4 5">Z443</strain>
    </source>
</reference>
<keyword evidence="4" id="KW-0813">Transport</keyword>
<dbReference type="Pfam" id="PF07885">
    <property type="entry name" value="Ion_trans_2"/>
    <property type="match status" value="1"/>
</dbReference>
<evidence type="ECO:0000256" key="1">
    <source>
        <dbReference type="SAM" id="MobiDB-lite"/>
    </source>
</evidence>
<dbReference type="KEGG" id="gyu:FE374_09115"/>
<dbReference type="AlphaFoldDB" id="A0A5B8C5V5"/>
<accession>A0A5B8C5V5</accession>
<name>A0A5B8C5V5_9MICO</name>
<dbReference type="SUPFAM" id="SSF81324">
    <property type="entry name" value="Voltage-gated potassium channels"/>
    <property type="match status" value="1"/>
</dbReference>
<keyword evidence="2" id="KW-1133">Transmembrane helix</keyword>